<accession>L7IQR0</accession>
<sequence>MATRSGNQKLYCYASQRPEGLRPRVQG</sequence>
<proteinExistence type="predicted"/>
<feature type="region of interest" description="Disordered" evidence="1">
    <location>
        <begin position="1"/>
        <end position="27"/>
    </location>
</feature>
<dbReference type="EMBL" id="JH795256">
    <property type="protein sequence ID" value="ELQ57904.1"/>
    <property type="molecule type" value="Genomic_DNA"/>
</dbReference>
<protein>
    <submittedName>
        <fullName evidence="2">Uncharacterized protein</fullName>
    </submittedName>
</protein>
<organism>
    <name type="scientific">Pyricularia oryzae (strain P131)</name>
    <name type="common">Rice blast fungus</name>
    <name type="synonym">Magnaporthe oryzae</name>
    <dbReference type="NCBI Taxonomy" id="1143193"/>
    <lineage>
        <taxon>Eukaryota</taxon>
        <taxon>Fungi</taxon>
        <taxon>Dikarya</taxon>
        <taxon>Ascomycota</taxon>
        <taxon>Pezizomycotina</taxon>
        <taxon>Sordariomycetes</taxon>
        <taxon>Sordariomycetidae</taxon>
        <taxon>Magnaporthales</taxon>
        <taxon>Pyriculariaceae</taxon>
        <taxon>Pyricularia</taxon>
    </lineage>
</organism>
<evidence type="ECO:0000256" key="1">
    <source>
        <dbReference type="SAM" id="MobiDB-lite"/>
    </source>
</evidence>
<dbReference type="AlphaFoldDB" id="L7IQR0"/>
<reference evidence="2" key="1">
    <citation type="journal article" date="2012" name="PLoS Genet.">
        <title>Comparative analysis of the genomes of two field isolates of the rice blast fungus Magnaporthe oryzae.</title>
        <authorList>
            <person name="Xue M."/>
            <person name="Yang J."/>
            <person name="Li Z."/>
            <person name="Hu S."/>
            <person name="Yao N."/>
            <person name="Dean R.A."/>
            <person name="Zhao W."/>
            <person name="Shen M."/>
            <person name="Zhang H."/>
            <person name="Li C."/>
            <person name="Liu L."/>
            <person name="Cao L."/>
            <person name="Xu X."/>
            <person name="Xing Y."/>
            <person name="Hsiang T."/>
            <person name="Zhang Z."/>
            <person name="Xu J.R."/>
            <person name="Peng Y.L."/>
        </authorList>
    </citation>
    <scope>NUCLEOTIDE SEQUENCE [LARGE SCALE GENOMIC DNA]</scope>
    <source>
        <strain evidence="2">P131</strain>
    </source>
</reference>
<evidence type="ECO:0000313" key="2">
    <source>
        <dbReference type="EMBL" id="ELQ57904.1"/>
    </source>
</evidence>
<name>L7IQR0_PYRO1</name>
<gene>
    <name evidence="2" type="ORF">OOW_P131scaffold01784g2</name>
</gene>